<keyword evidence="3 7" id="KW-0547">Nucleotide-binding</keyword>
<dbReference type="GO" id="GO:0005524">
    <property type="term" value="F:ATP binding"/>
    <property type="evidence" value="ECO:0007669"/>
    <property type="project" value="UniProtKB-KW"/>
</dbReference>
<reference evidence="14" key="2">
    <citation type="journal article" date="2018" name="Algal Res.">
        <title>Characterization of plant carbon substrate utilization by Auxenochlorella protothecoides.</title>
        <authorList>
            <person name="Vogler B.W."/>
            <person name="Starkenburg S.R."/>
            <person name="Sudasinghe N."/>
            <person name="Schambach J.Y."/>
            <person name="Rollin J.A."/>
            <person name="Pattathil S."/>
            <person name="Barry A.N."/>
        </authorList>
    </citation>
    <scope>NUCLEOTIDE SEQUENCE [LARGE SCALE GENOMIC DNA]</scope>
    <source>
        <strain evidence="14">UTEX 25</strain>
    </source>
</reference>
<feature type="binding site" evidence="7">
    <location>
        <begin position="100"/>
        <end position="102"/>
    </location>
    <ligand>
        <name>ATP</name>
        <dbReference type="ChEBI" id="CHEBI:30616"/>
    </ligand>
</feature>
<dbReference type="FunFam" id="3.30.200.20:FF:000042">
    <property type="entry name" value="Aurora kinase A"/>
    <property type="match status" value="1"/>
</dbReference>
<evidence type="ECO:0000256" key="4">
    <source>
        <dbReference type="ARBA" id="ARBA00022777"/>
    </source>
</evidence>
<dbReference type="InterPro" id="IPR000719">
    <property type="entry name" value="Prot_kinase_dom"/>
</dbReference>
<dbReference type="InterPro" id="IPR011009">
    <property type="entry name" value="Kinase-like_dom_sf"/>
</dbReference>
<organism evidence="11 13">
    <name type="scientific">Auxenochlorella protothecoides</name>
    <name type="common">Green microalga</name>
    <name type="synonym">Chlorella protothecoides</name>
    <dbReference type="NCBI Taxonomy" id="3075"/>
    <lineage>
        <taxon>Eukaryota</taxon>
        <taxon>Viridiplantae</taxon>
        <taxon>Chlorophyta</taxon>
        <taxon>core chlorophytes</taxon>
        <taxon>Trebouxiophyceae</taxon>
        <taxon>Chlorellales</taxon>
        <taxon>Chlorellaceae</taxon>
        <taxon>Auxenochlorella</taxon>
    </lineage>
</organism>
<sequence>MKLAETPWCPPGLRRSNWAISNFKVDKLLGEGSLSTVISATCRTSNQRVAIKTYHKDRLIGVFGRQVAREISIHAALNHPSIVPLYATFEDADGIYLVQELAAQGDLYGELAARGGFMHEKEVVQQVLVPLLNALQYLHEKGVMHRDIKPENILIVKLTVSSTPVMPTGANYTLAVDCWCVGVLAYELLIGGPPFEAPSKEATYTRIQKAEPFLPRHLSHAAKAFLGAALQREPSQRPSPSAMLRDPWITGLQEGHLARAGAATPAPAPAQDQSRSQPDDGAVAAASPTPPSSEAPSTAAPACVPLEGREDGADLIPAARRPGGATVILAPAGTKVRAGIAAEGPGKPLQALRKKLSGCCKAGREVRAEPRSSIAMVNTASGTATKQSFLMAFGKKLNMGISRKTG</sequence>
<keyword evidence="5 7" id="KW-0067">ATP-binding</keyword>
<keyword evidence="2" id="KW-0808">Transferase</keyword>
<feature type="binding site" evidence="7">
    <location>
        <position position="52"/>
    </location>
    <ligand>
        <name>ATP</name>
        <dbReference type="ChEBI" id="CHEBI:30616"/>
    </ligand>
</feature>
<dbReference type="PROSITE" id="PS50011">
    <property type="entry name" value="PROTEIN_KINASE_DOM"/>
    <property type="match status" value="1"/>
</dbReference>
<dbReference type="Proteomes" id="UP000279271">
    <property type="component" value="Unassembled WGS sequence"/>
</dbReference>
<dbReference type="AlphaFoldDB" id="A0A087SCH2"/>
<dbReference type="KEGG" id="apro:F751_1122"/>
<dbReference type="STRING" id="3075.A0A087SCH2"/>
<feature type="domain" description="Protein kinase" evidence="10">
    <location>
        <begin position="23"/>
        <end position="249"/>
    </location>
</feature>
<keyword evidence="1" id="KW-0723">Serine/threonine-protein kinase</keyword>
<evidence type="ECO:0000256" key="3">
    <source>
        <dbReference type="ARBA" id="ARBA00022741"/>
    </source>
</evidence>
<dbReference type="RefSeq" id="XP_011396296.1">
    <property type="nucleotide sequence ID" value="XM_011397994.1"/>
</dbReference>
<evidence type="ECO:0000256" key="9">
    <source>
        <dbReference type="SAM" id="MobiDB-lite"/>
    </source>
</evidence>
<evidence type="ECO:0000256" key="7">
    <source>
        <dbReference type="PIRSR" id="PIRSR630616-2"/>
    </source>
</evidence>
<dbReference type="InterPro" id="IPR008271">
    <property type="entry name" value="Ser/Thr_kinase_AS"/>
</dbReference>
<keyword evidence="4 11" id="KW-0418">Kinase</keyword>
<reference evidence="12" key="3">
    <citation type="submission" date="2018-10" db="EMBL/GenBank/DDBJ databases">
        <authorList>
            <person name="Hovde B."/>
            <person name="Zhang X."/>
        </authorList>
    </citation>
    <scope>NUCLEOTIDE SEQUENCE [LARGE SCALE GENOMIC DNA]</scope>
    <source>
        <strain evidence="12">UTEX 25</strain>
    </source>
</reference>
<reference evidence="12" key="4">
    <citation type="submission" date="2018-11" db="EMBL/GenBank/DDBJ databases">
        <title>Characterization of plant carbon substrate utilization by Auxenochlorella protothecoides.</title>
        <authorList>
            <person name="Vogler B.W."/>
            <person name="Starkenburg S.R."/>
            <person name="Sudasinghe N."/>
            <person name="Schambach J.Y."/>
            <person name="Rollin J.A."/>
            <person name="Pattathil S."/>
            <person name="Barry A.N."/>
        </authorList>
    </citation>
    <scope>NUCLEOTIDE SEQUENCE [LARGE SCALE GENOMIC DNA]</scope>
    <source>
        <strain evidence="12">UTEX 25</strain>
    </source>
</reference>
<evidence type="ECO:0000313" key="14">
    <source>
        <dbReference type="Proteomes" id="UP000279271"/>
    </source>
</evidence>
<evidence type="ECO:0000259" key="10">
    <source>
        <dbReference type="PROSITE" id="PS50011"/>
    </source>
</evidence>
<keyword evidence="13" id="KW-1185">Reference proteome</keyword>
<evidence type="ECO:0000256" key="6">
    <source>
        <dbReference type="PIRSR" id="PIRSR630616-1"/>
    </source>
</evidence>
<gene>
    <name evidence="12" type="ORF">APUTEX25_005434</name>
    <name evidence="11" type="ORF">F751_1122</name>
</gene>
<dbReference type="PROSITE" id="PS00108">
    <property type="entry name" value="PROTEIN_KINASE_ST"/>
    <property type="match status" value="1"/>
</dbReference>
<feature type="active site" description="Proton acceptor" evidence="6">
    <location>
        <position position="147"/>
    </location>
</feature>
<dbReference type="Proteomes" id="UP000028924">
    <property type="component" value="Unassembled WGS sequence"/>
</dbReference>
<dbReference type="SMART" id="SM00220">
    <property type="entry name" value="S_TKc"/>
    <property type="match status" value="1"/>
</dbReference>
<evidence type="ECO:0000256" key="1">
    <source>
        <dbReference type="ARBA" id="ARBA00022527"/>
    </source>
</evidence>
<dbReference type="OrthoDB" id="377346at2759"/>
<accession>A0A087SCH2</accession>
<dbReference type="EMBL" id="QOKY01000169">
    <property type="protein sequence ID" value="RMZ55156.1"/>
    <property type="molecule type" value="Genomic_DNA"/>
</dbReference>
<dbReference type="EMBL" id="KL662090">
    <property type="protein sequence ID" value="KFM23426.1"/>
    <property type="molecule type" value="Genomic_DNA"/>
</dbReference>
<dbReference type="eggNOG" id="KOG0580">
    <property type="taxonomic scope" value="Eukaryota"/>
</dbReference>
<proteinExistence type="predicted"/>
<dbReference type="SUPFAM" id="SSF56112">
    <property type="entry name" value="Protein kinase-like (PK-like)"/>
    <property type="match status" value="1"/>
</dbReference>
<evidence type="ECO:0000313" key="12">
    <source>
        <dbReference type="EMBL" id="RMZ55156.1"/>
    </source>
</evidence>
<evidence type="ECO:0000256" key="8">
    <source>
        <dbReference type="PIRSR" id="PIRSR630616-3"/>
    </source>
</evidence>
<dbReference type="Gene3D" id="1.10.510.10">
    <property type="entry name" value="Transferase(Phosphotransferase) domain 1"/>
    <property type="match status" value="2"/>
</dbReference>
<dbReference type="GO" id="GO:0004674">
    <property type="term" value="F:protein serine/threonine kinase activity"/>
    <property type="evidence" value="ECO:0007669"/>
    <property type="project" value="UniProtKB-KW"/>
</dbReference>
<feature type="cross-link" description="Glycyl lysine isopeptide (Lys-Gly) (interchain with G-Cter in SUMO2)" evidence="8">
    <location>
        <position position="149"/>
    </location>
</feature>
<dbReference type="Pfam" id="PF00069">
    <property type="entry name" value="Pkinase"/>
    <property type="match status" value="2"/>
</dbReference>
<evidence type="ECO:0000256" key="2">
    <source>
        <dbReference type="ARBA" id="ARBA00022679"/>
    </source>
</evidence>
<reference evidence="11 13" key="1">
    <citation type="journal article" date="2014" name="BMC Genomics">
        <title>Oil accumulation mechanisms of the oleaginous microalga Chlorella protothecoides revealed through its genome, transcriptomes, and proteomes.</title>
        <authorList>
            <person name="Gao C."/>
            <person name="Wang Y."/>
            <person name="Shen Y."/>
            <person name="Yan D."/>
            <person name="He X."/>
            <person name="Dai J."/>
            <person name="Wu Q."/>
        </authorList>
    </citation>
    <scope>NUCLEOTIDE SEQUENCE [LARGE SCALE GENOMIC DNA]</scope>
    <source>
        <strain evidence="11 13">0710</strain>
    </source>
</reference>
<evidence type="ECO:0000313" key="11">
    <source>
        <dbReference type="EMBL" id="KFM23426.1"/>
    </source>
</evidence>
<dbReference type="GeneID" id="23612513"/>
<evidence type="ECO:0000256" key="5">
    <source>
        <dbReference type="ARBA" id="ARBA00022840"/>
    </source>
</evidence>
<dbReference type="PANTHER" id="PTHR24350">
    <property type="entry name" value="SERINE/THREONINE-PROTEIN KINASE IAL-RELATED"/>
    <property type="match status" value="1"/>
</dbReference>
<evidence type="ECO:0000313" key="13">
    <source>
        <dbReference type="Proteomes" id="UP000028924"/>
    </source>
</evidence>
<name>A0A087SCH2_AUXPR</name>
<dbReference type="InterPro" id="IPR030616">
    <property type="entry name" value="Aur-like"/>
</dbReference>
<protein>
    <submittedName>
        <fullName evidence="11">Serine/threonine-protein kinase ark1</fullName>
    </submittedName>
</protein>
<feature type="region of interest" description="Disordered" evidence="9">
    <location>
        <begin position="258"/>
        <end position="305"/>
    </location>
</feature>
<feature type="binding site" evidence="7">
    <location>
        <begin position="151"/>
        <end position="152"/>
    </location>
    <ligand>
        <name>ATP</name>
        <dbReference type="ChEBI" id="CHEBI:30616"/>
    </ligand>
</feature>